<dbReference type="Gene3D" id="3.40.50.2300">
    <property type="match status" value="1"/>
</dbReference>
<dbReference type="EMBL" id="JAUYVH010000013">
    <property type="protein sequence ID" value="MDQ9171861.1"/>
    <property type="molecule type" value="Genomic_DNA"/>
</dbReference>
<dbReference type="SMART" id="SM00448">
    <property type="entry name" value="REC"/>
    <property type="match status" value="1"/>
</dbReference>
<keyword evidence="5" id="KW-0472">Membrane</keyword>
<keyword evidence="9" id="KW-1185">Reference proteome</keyword>
<dbReference type="Pfam" id="PF00072">
    <property type="entry name" value="Response_reg"/>
    <property type="match status" value="1"/>
</dbReference>
<evidence type="ECO:0000313" key="9">
    <source>
        <dbReference type="Proteomes" id="UP001225596"/>
    </source>
</evidence>
<keyword evidence="5" id="KW-1133">Transmembrane helix</keyword>
<dbReference type="InterPro" id="IPR036890">
    <property type="entry name" value="HATPase_C_sf"/>
</dbReference>
<keyword evidence="3 4" id="KW-0597">Phosphoprotein</keyword>
<dbReference type="PROSITE" id="PS50109">
    <property type="entry name" value="HIS_KIN"/>
    <property type="match status" value="1"/>
</dbReference>
<dbReference type="InterPro" id="IPR003594">
    <property type="entry name" value="HATPase_dom"/>
</dbReference>
<keyword evidence="8" id="KW-0418">Kinase</keyword>
<comment type="caution">
    <text evidence="8">The sequence shown here is derived from an EMBL/GenBank/DDBJ whole genome shotgun (WGS) entry which is preliminary data.</text>
</comment>
<accession>A0ABU1BV31</accession>
<reference evidence="8 9" key="1">
    <citation type="submission" date="2023-08" db="EMBL/GenBank/DDBJ databases">
        <title>Oxalobacteraceae gen .nov., isolated from river sludge outside the plant.</title>
        <authorList>
            <person name="Zhao S.Y."/>
        </authorList>
    </citation>
    <scope>NUCLEOTIDE SEQUENCE [LARGE SCALE GENOMIC DNA]</scope>
    <source>
        <strain evidence="8 9">R-40</strain>
    </source>
</reference>
<feature type="transmembrane region" description="Helical" evidence="5">
    <location>
        <begin position="7"/>
        <end position="24"/>
    </location>
</feature>
<dbReference type="InterPro" id="IPR001789">
    <property type="entry name" value="Sig_transdc_resp-reg_receiver"/>
</dbReference>
<feature type="transmembrane region" description="Helical" evidence="5">
    <location>
        <begin position="30"/>
        <end position="50"/>
    </location>
</feature>
<dbReference type="SMART" id="SM00388">
    <property type="entry name" value="HisKA"/>
    <property type="match status" value="1"/>
</dbReference>
<dbReference type="PRINTS" id="PR00344">
    <property type="entry name" value="BCTRLSENSOR"/>
</dbReference>
<organism evidence="8 9">
    <name type="scientific">Keguizhuia sedimenti</name>
    <dbReference type="NCBI Taxonomy" id="3064264"/>
    <lineage>
        <taxon>Bacteria</taxon>
        <taxon>Pseudomonadati</taxon>
        <taxon>Pseudomonadota</taxon>
        <taxon>Betaproteobacteria</taxon>
        <taxon>Burkholderiales</taxon>
        <taxon>Oxalobacteraceae</taxon>
        <taxon>Keguizhuia</taxon>
    </lineage>
</organism>
<sequence length="498" mass="54588">MPFLARSSLLSYLVVALTLLIFLLDAFTPLKIAIAVLYGAVILIASPVWSRSSIIKLALICIALTLIAYSIAYKLQFFGPSFGRCLISMAAIAITTFLALRNQAATNRLMEREEALRQANRHKDEFLAMLAHELRNPLAPISAGAHLLKMTPGQTQAVEEVSDIIIRQTDHLNELVNDLLDVSRLTRGVTTIKKERVDIKQVVSDALEQARPLIQNLNHQLEVHVPPEPAIVLGDYKRLVQIVANLLNNAAKYTPEGGNLALRLKHAERQLFLEVSDNGIGIAPELLPHVFDLFTQAQRSPDRTQGGLGIGLALVKALVELHGGSVSARSNRPAAGTTFTVRLTAHEECEAIDSKKLVLQLPPSSAKAMRILLVDDNADAANMLAGFLKAAGHQVNVHYRPADALERAEQDIYDAFILDIGLPDMDGNALAQRLRRIPAAEEACFIAMTGYGAQFNRQTAARAGFDHYLVKPANPTELLTVLESCKQEPAQEKILQRE</sequence>
<dbReference type="InterPro" id="IPR003661">
    <property type="entry name" value="HisK_dim/P_dom"/>
</dbReference>
<evidence type="ECO:0000256" key="1">
    <source>
        <dbReference type="ARBA" id="ARBA00000085"/>
    </source>
</evidence>
<evidence type="ECO:0000313" key="8">
    <source>
        <dbReference type="EMBL" id="MDQ9171861.1"/>
    </source>
</evidence>
<evidence type="ECO:0000256" key="4">
    <source>
        <dbReference type="PROSITE-ProRule" id="PRU00169"/>
    </source>
</evidence>
<dbReference type="CDD" id="cd00075">
    <property type="entry name" value="HATPase"/>
    <property type="match status" value="1"/>
</dbReference>
<evidence type="ECO:0000256" key="3">
    <source>
        <dbReference type="ARBA" id="ARBA00022553"/>
    </source>
</evidence>
<name>A0ABU1BV31_9BURK</name>
<evidence type="ECO:0000256" key="5">
    <source>
        <dbReference type="SAM" id="Phobius"/>
    </source>
</evidence>
<dbReference type="SUPFAM" id="SSF55874">
    <property type="entry name" value="ATPase domain of HSP90 chaperone/DNA topoisomerase II/histidine kinase"/>
    <property type="match status" value="1"/>
</dbReference>
<dbReference type="InterPro" id="IPR011006">
    <property type="entry name" value="CheY-like_superfamily"/>
</dbReference>
<dbReference type="Pfam" id="PF00512">
    <property type="entry name" value="HisKA"/>
    <property type="match status" value="1"/>
</dbReference>
<dbReference type="PANTHER" id="PTHR43547:SF2">
    <property type="entry name" value="HYBRID SIGNAL TRANSDUCTION HISTIDINE KINASE C"/>
    <property type="match status" value="1"/>
</dbReference>
<dbReference type="InterPro" id="IPR004358">
    <property type="entry name" value="Sig_transdc_His_kin-like_C"/>
</dbReference>
<dbReference type="GO" id="GO:0004673">
    <property type="term" value="F:protein histidine kinase activity"/>
    <property type="evidence" value="ECO:0007669"/>
    <property type="project" value="UniProtKB-EC"/>
</dbReference>
<proteinExistence type="predicted"/>
<evidence type="ECO:0000259" key="7">
    <source>
        <dbReference type="PROSITE" id="PS50110"/>
    </source>
</evidence>
<keyword evidence="8" id="KW-0808">Transferase</keyword>
<evidence type="ECO:0000256" key="2">
    <source>
        <dbReference type="ARBA" id="ARBA00012438"/>
    </source>
</evidence>
<dbReference type="Proteomes" id="UP001225596">
    <property type="component" value="Unassembled WGS sequence"/>
</dbReference>
<dbReference type="InterPro" id="IPR036097">
    <property type="entry name" value="HisK_dim/P_sf"/>
</dbReference>
<dbReference type="InterPro" id="IPR005467">
    <property type="entry name" value="His_kinase_dom"/>
</dbReference>
<dbReference type="Pfam" id="PF02518">
    <property type="entry name" value="HATPase_c"/>
    <property type="match status" value="1"/>
</dbReference>
<dbReference type="PANTHER" id="PTHR43547">
    <property type="entry name" value="TWO-COMPONENT HISTIDINE KINASE"/>
    <property type="match status" value="1"/>
</dbReference>
<feature type="modified residue" description="4-aspartylphosphate" evidence="4">
    <location>
        <position position="419"/>
    </location>
</feature>
<dbReference type="SMART" id="SM00387">
    <property type="entry name" value="HATPase_c"/>
    <property type="match status" value="1"/>
</dbReference>
<evidence type="ECO:0000259" key="6">
    <source>
        <dbReference type="PROSITE" id="PS50109"/>
    </source>
</evidence>
<gene>
    <name evidence="8" type="ORF">Q8A64_15715</name>
</gene>
<dbReference type="Gene3D" id="3.30.565.10">
    <property type="entry name" value="Histidine kinase-like ATPase, C-terminal domain"/>
    <property type="match status" value="1"/>
</dbReference>
<comment type="catalytic activity">
    <reaction evidence="1">
        <text>ATP + protein L-histidine = ADP + protein N-phospho-L-histidine.</text>
        <dbReference type="EC" id="2.7.13.3"/>
    </reaction>
</comment>
<dbReference type="PROSITE" id="PS50110">
    <property type="entry name" value="RESPONSE_REGULATORY"/>
    <property type="match status" value="1"/>
</dbReference>
<keyword evidence="5" id="KW-0812">Transmembrane</keyword>
<dbReference type="RefSeq" id="WP_338437828.1">
    <property type="nucleotide sequence ID" value="NZ_JAUYVH010000013.1"/>
</dbReference>
<feature type="domain" description="Histidine kinase" evidence="6">
    <location>
        <begin position="129"/>
        <end position="347"/>
    </location>
</feature>
<feature type="domain" description="Response regulatory" evidence="7">
    <location>
        <begin position="370"/>
        <end position="486"/>
    </location>
</feature>
<feature type="transmembrane region" description="Helical" evidence="5">
    <location>
        <begin position="57"/>
        <end position="75"/>
    </location>
</feature>
<dbReference type="CDD" id="cd00082">
    <property type="entry name" value="HisKA"/>
    <property type="match status" value="1"/>
</dbReference>
<dbReference type="SUPFAM" id="SSF47384">
    <property type="entry name" value="Homodimeric domain of signal transducing histidine kinase"/>
    <property type="match status" value="1"/>
</dbReference>
<protein>
    <recommendedName>
        <fullName evidence="2">histidine kinase</fullName>
        <ecNumber evidence="2">2.7.13.3</ecNumber>
    </recommendedName>
</protein>
<dbReference type="SUPFAM" id="SSF52172">
    <property type="entry name" value="CheY-like"/>
    <property type="match status" value="1"/>
</dbReference>
<dbReference type="Gene3D" id="1.10.287.130">
    <property type="match status" value="1"/>
</dbReference>
<dbReference type="EC" id="2.7.13.3" evidence="2"/>